<accession>A0A4Y2C987</accession>
<protein>
    <submittedName>
        <fullName evidence="1">Uncharacterized protein</fullName>
    </submittedName>
</protein>
<evidence type="ECO:0000313" key="2">
    <source>
        <dbReference type="Proteomes" id="UP000499080"/>
    </source>
</evidence>
<name>A0A4Y2C987_ARAVE</name>
<keyword evidence="2" id="KW-1185">Reference proteome</keyword>
<evidence type="ECO:0000313" key="1">
    <source>
        <dbReference type="EMBL" id="GBM00923.1"/>
    </source>
</evidence>
<comment type="caution">
    <text evidence="1">The sequence shown here is derived from an EMBL/GenBank/DDBJ whole genome shotgun (WGS) entry which is preliminary data.</text>
</comment>
<dbReference type="AlphaFoldDB" id="A0A4Y2C987"/>
<proteinExistence type="predicted"/>
<gene>
    <name evidence="1" type="ORF">AVEN_151381_1</name>
</gene>
<reference evidence="1 2" key="1">
    <citation type="journal article" date="2019" name="Sci. Rep.">
        <title>Orb-weaving spider Araneus ventricosus genome elucidates the spidroin gene catalogue.</title>
        <authorList>
            <person name="Kono N."/>
            <person name="Nakamura H."/>
            <person name="Ohtoshi R."/>
            <person name="Moran D.A.P."/>
            <person name="Shinohara A."/>
            <person name="Yoshida Y."/>
            <person name="Fujiwara M."/>
            <person name="Mori M."/>
            <person name="Tomita M."/>
            <person name="Arakawa K."/>
        </authorList>
    </citation>
    <scope>NUCLEOTIDE SEQUENCE [LARGE SCALE GENOMIC DNA]</scope>
</reference>
<dbReference type="EMBL" id="BGPR01000162">
    <property type="protein sequence ID" value="GBM00923.1"/>
    <property type="molecule type" value="Genomic_DNA"/>
</dbReference>
<dbReference type="Proteomes" id="UP000499080">
    <property type="component" value="Unassembled WGS sequence"/>
</dbReference>
<organism evidence="1 2">
    <name type="scientific">Araneus ventricosus</name>
    <name type="common">Orbweaver spider</name>
    <name type="synonym">Epeira ventricosa</name>
    <dbReference type="NCBI Taxonomy" id="182803"/>
    <lineage>
        <taxon>Eukaryota</taxon>
        <taxon>Metazoa</taxon>
        <taxon>Ecdysozoa</taxon>
        <taxon>Arthropoda</taxon>
        <taxon>Chelicerata</taxon>
        <taxon>Arachnida</taxon>
        <taxon>Araneae</taxon>
        <taxon>Araneomorphae</taxon>
        <taxon>Entelegynae</taxon>
        <taxon>Araneoidea</taxon>
        <taxon>Araneidae</taxon>
        <taxon>Araneus</taxon>
    </lineage>
</organism>
<sequence length="103" mass="11625">MDVRHPPKSQLEGVLTKTWSAIEVRSVIRFLCLNDRHFSWQVSCCFKTVSDHIRPRLFDTGFPTGGFGTPSLSPDLAQSDFHLIGSLKVHLGSLYFRAHAKVQ</sequence>